<protein>
    <submittedName>
        <fullName evidence="1">Uncharacterized protein</fullName>
    </submittedName>
</protein>
<reference evidence="2" key="1">
    <citation type="journal article" date="2023" name="Nat. Plants">
        <title>Single-cell RNA sequencing provides a high-resolution roadmap for understanding the multicellular compartmentation of specialized metabolism.</title>
        <authorList>
            <person name="Sun S."/>
            <person name="Shen X."/>
            <person name="Li Y."/>
            <person name="Li Y."/>
            <person name="Wang S."/>
            <person name="Li R."/>
            <person name="Zhang H."/>
            <person name="Shen G."/>
            <person name="Guo B."/>
            <person name="Wei J."/>
            <person name="Xu J."/>
            <person name="St-Pierre B."/>
            <person name="Chen S."/>
            <person name="Sun C."/>
        </authorList>
    </citation>
    <scope>NUCLEOTIDE SEQUENCE [LARGE SCALE GENOMIC DNA]</scope>
</reference>
<evidence type="ECO:0000313" key="2">
    <source>
        <dbReference type="Proteomes" id="UP001060085"/>
    </source>
</evidence>
<sequence length="123" mass="14521">MAWGWEPQEKVASKETELTAMALQYDRATQENPKKPRGRPKGSKNSIIRPTKQEQRPPNRIRRYVRQNFNLPESWPIRENLQKNGRTGHVDKTYIEPRTGQCFRSLPELEAHLENKEKAKERN</sequence>
<dbReference type="Proteomes" id="UP001060085">
    <property type="component" value="Linkage Group LG03"/>
</dbReference>
<keyword evidence="2" id="KW-1185">Reference proteome</keyword>
<proteinExistence type="predicted"/>
<organism evidence="1 2">
    <name type="scientific">Catharanthus roseus</name>
    <name type="common">Madagascar periwinkle</name>
    <name type="synonym">Vinca rosea</name>
    <dbReference type="NCBI Taxonomy" id="4058"/>
    <lineage>
        <taxon>Eukaryota</taxon>
        <taxon>Viridiplantae</taxon>
        <taxon>Streptophyta</taxon>
        <taxon>Embryophyta</taxon>
        <taxon>Tracheophyta</taxon>
        <taxon>Spermatophyta</taxon>
        <taxon>Magnoliopsida</taxon>
        <taxon>eudicotyledons</taxon>
        <taxon>Gunneridae</taxon>
        <taxon>Pentapetalae</taxon>
        <taxon>asterids</taxon>
        <taxon>lamiids</taxon>
        <taxon>Gentianales</taxon>
        <taxon>Apocynaceae</taxon>
        <taxon>Rauvolfioideae</taxon>
        <taxon>Vinceae</taxon>
        <taxon>Catharanthinae</taxon>
        <taxon>Catharanthus</taxon>
    </lineage>
</organism>
<name>A0ACC0BLU7_CATRO</name>
<dbReference type="EMBL" id="CM044703">
    <property type="protein sequence ID" value="KAI5673557.1"/>
    <property type="molecule type" value="Genomic_DNA"/>
</dbReference>
<comment type="caution">
    <text evidence="1">The sequence shown here is derived from an EMBL/GenBank/DDBJ whole genome shotgun (WGS) entry which is preliminary data.</text>
</comment>
<accession>A0ACC0BLU7</accession>
<evidence type="ECO:0000313" key="1">
    <source>
        <dbReference type="EMBL" id="KAI5673557.1"/>
    </source>
</evidence>
<gene>
    <name evidence="1" type="ORF">M9H77_13921</name>
</gene>